<comment type="caution">
    <text evidence="2">The sequence shown here is derived from an EMBL/GenBank/DDBJ whole genome shotgun (WGS) entry which is preliminary data.</text>
</comment>
<sequence>MNLYSFFATVKKNPRRKCASSRSDEEYTHTGSRFSSPQHPQYPTHSLSRRKREVVPILLGPRISRRRGTDGESKSWARDMCILFKPWRDPKDLNPSNEEWTDLVNAIEPLLSDREKCIMRNMSLISEGKHARDKMPRERR</sequence>
<name>A0A4Y7SKF3_COPMI</name>
<evidence type="ECO:0000313" key="2">
    <source>
        <dbReference type="EMBL" id="TEB22128.1"/>
    </source>
</evidence>
<keyword evidence="3" id="KW-1185">Reference proteome</keyword>
<evidence type="ECO:0000256" key="1">
    <source>
        <dbReference type="SAM" id="MobiDB-lite"/>
    </source>
</evidence>
<dbReference type="OrthoDB" id="3050185at2759"/>
<feature type="compositionally biased region" description="Polar residues" evidence="1">
    <location>
        <begin position="29"/>
        <end position="46"/>
    </location>
</feature>
<accession>A0A4Y7SKF3</accession>
<dbReference type="EMBL" id="QPFP01000096">
    <property type="protein sequence ID" value="TEB22128.1"/>
    <property type="molecule type" value="Genomic_DNA"/>
</dbReference>
<feature type="non-terminal residue" evidence="2">
    <location>
        <position position="140"/>
    </location>
</feature>
<dbReference type="STRING" id="71717.A0A4Y7SKF3"/>
<evidence type="ECO:0000313" key="3">
    <source>
        <dbReference type="Proteomes" id="UP000298030"/>
    </source>
</evidence>
<feature type="region of interest" description="Disordered" evidence="1">
    <location>
        <begin position="17"/>
        <end position="53"/>
    </location>
</feature>
<protein>
    <submittedName>
        <fullName evidence="2">Uncharacterized protein</fullName>
    </submittedName>
</protein>
<dbReference type="Proteomes" id="UP000298030">
    <property type="component" value="Unassembled WGS sequence"/>
</dbReference>
<reference evidence="2 3" key="1">
    <citation type="journal article" date="2019" name="Nat. Ecol. Evol.">
        <title>Megaphylogeny resolves global patterns of mushroom evolution.</title>
        <authorList>
            <person name="Varga T."/>
            <person name="Krizsan K."/>
            <person name="Foldi C."/>
            <person name="Dima B."/>
            <person name="Sanchez-Garcia M."/>
            <person name="Sanchez-Ramirez S."/>
            <person name="Szollosi G.J."/>
            <person name="Szarkandi J.G."/>
            <person name="Papp V."/>
            <person name="Albert L."/>
            <person name="Andreopoulos W."/>
            <person name="Angelini C."/>
            <person name="Antonin V."/>
            <person name="Barry K.W."/>
            <person name="Bougher N.L."/>
            <person name="Buchanan P."/>
            <person name="Buyck B."/>
            <person name="Bense V."/>
            <person name="Catcheside P."/>
            <person name="Chovatia M."/>
            <person name="Cooper J."/>
            <person name="Damon W."/>
            <person name="Desjardin D."/>
            <person name="Finy P."/>
            <person name="Geml J."/>
            <person name="Haridas S."/>
            <person name="Hughes K."/>
            <person name="Justo A."/>
            <person name="Karasinski D."/>
            <person name="Kautmanova I."/>
            <person name="Kiss B."/>
            <person name="Kocsube S."/>
            <person name="Kotiranta H."/>
            <person name="LaButti K.M."/>
            <person name="Lechner B.E."/>
            <person name="Liimatainen K."/>
            <person name="Lipzen A."/>
            <person name="Lukacs Z."/>
            <person name="Mihaltcheva S."/>
            <person name="Morgado L.N."/>
            <person name="Niskanen T."/>
            <person name="Noordeloos M.E."/>
            <person name="Ohm R.A."/>
            <person name="Ortiz-Santana B."/>
            <person name="Ovrebo C."/>
            <person name="Racz N."/>
            <person name="Riley R."/>
            <person name="Savchenko A."/>
            <person name="Shiryaev A."/>
            <person name="Soop K."/>
            <person name="Spirin V."/>
            <person name="Szebenyi C."/>
            <person name="Tomsovsky M."/>
            <person name="Tulloss R.E."/>
            <person name="Uehling J."/>
            <person name="Grigoriev I.V."/>
            <person name="Vagvolgyi C."/>
            <person name="Papp T."/>
            <person name="Martin F.M."/>
            <person name="Miettinen O."/>
            <person name="Hibbett D.S."/>
            <person name="Nagy L.G."/>
        </authorList>
    </citation>
    <scope>NUCLEOTIDE SEQUENCE [LARGE SCALE GENOMIC DNA]</scope>
    <source>
        <strain evidence="2 3">FP101781</strain>
    </source>
</reference>
<dbReference type="AlphaFoldDB" id="A0A4Y7SKF3"/>
<gene>
    <name evidence="2" type="ORF">FA13DRAFT_1641823</name>
</gene>
<organism evidence="2 3">
    <name type="scientific">Coprinellus micaceus</name>
    <name type="common">Glistening ink-cap mushroom</name>
    <name type="synonym">Coprinus micaceus</name>
    <dbReference type="NCBI Taxonomy" id="71717"/>
    <lineage>
        <taxon>Eukaryota</taxon>
        <taxon>Fungi</taxon>
        <taxon>Dikarya</taxon>
        <taxon>Basidiomycota</taxon>
        <taxon>Agaricomycotina</taxon>
        <taxon>Agaricomycetes</taxon>
        <taxon>Agaricomycetidae</taxon>
        <taxon>Agaricales</taxon>
        <taxon>Agaricineae</taxon>
        <taxon>Psathyrellaceae</taxon>
        <taxon>Coprinellus</taxon>
    </lineage>
</organism>
<proteinExistence type="predicted"/>